<keyword evidence="1" id="KW-0548">Nucleotidyltransferase</keyword>
<keyword evidence="2" id="KW-1133">Transmembrane helix</keyword>
<organism evidence="3 4">
    <name type="scientific">Lipomyces starkeyi NRRL Y-11557</name>
    <dbReference type="NCBI Taxonomy" id="675824"/>
    <lineage>
        <taxon>Eukaryota</taxon>
        <taxon>Fungi</taxon>
        <taxon>Dikarya</taxon>
        <taxon>Ascomycota</taxon>
        <taxon>Saccharomycotina</taxon>
        <taxon>Lipomycetes</taxon>
        <taxon>Lipomycetales</taxon>
        <taxon>Lipomycetaceae</taxon>
        <taxon>Lipomyces</taxon>
    </lineage>
</organism>
<keyword evidence="2" id="KW-0472">Membrane</keyword>
<comment type="subcellular location">
    <subcellularLocation>
        <location evidence="1">Nucleus</location>
    </subcellularLocation>
    <subcellularLocation>
        <location evidence="1">Chromosome</location>
        <location evidence="1">Telomere</location>
    </subcellularLocation>
</comment>
<comment type="catalytic activity">
    <reaction evidence="1">
        <text>DNA(n) + a 2'-deoxyribonucleoside 5'-triphosphate = DNA(n+1) + diphosphate</text>
        <dbReference type="Rhea" id="RHEA:22508"/>
        <dbReference type="Rhea" id="RHEA-COMP:17339"/>
        <dbReference type="Rhea" id="RHEA-COMP:17340"/>
        <dbReference type="ChEBI" id="CHEBI:33019"/>
        <dbReference type="ChEBI" id="CHEBI:61560"/>
        <dbReference type="ChEBI" id="CHEBI:173112"/>
        <dbReference type="EC" id="2.7.7.49"/>
    </reaction>
</comment>
<keyword evidence="4" id="KW-1185">Reference proteome</keyword>
<keyword evidence="1" id="KW-0460">Magnesium</keyword>
<keyword evidence="1" id="KW-0808">Transferase</keyword>
<dbReference type="GO" id="GO:0070034">
    <property type="term" value="F:telomerase RNA binding"/>
    <property type="evidence" value="ECO:0007669"/>
    <property type="project" value="TreeGrafter"/>
</dbReference>
<dbReference type="PANTHER" id="PTHR12066:SF0">
    <property type="entry name" value="TELOMERASE REVERSE TRANSCRIPTASE"/>
    <property type="match status" value="1"/>
</dbReference>
<dbReference type="GO" id="GO:0042162">
    <property type="term" value="F:telomeric DNA binding"/>
    <property type="evidence" value="ECO:0007669"/>
    <property type="project" value="TreeGrafter"/>
</dbReference>
<keyword evidence="1" id="KW-0479">Metal-binding</keyword>
<dbReference type="PANTHER" id="PTHR12066">
    <property type="entry name" value="TELOMERASE REVERSE TRANSCRIPTASE"/>
    <property type="match status" value="1"/>
</dbReference>
<evidence type="ECO:0000313" key="3">
    <source>
        <dbReference type="EMBL" id="ODQ73164.1"/>
    </source>
</evidence>
<comment type="function">
    <text evidence="1">Telomerase is a ribonucleoprotein enzyme essential for the replication of chromosome termini in most eukaryotes. It elongates telomeres. It is a reverse transcriptase that adds simple sequence repeats to chromosome ends by copying a template sequence within the RNA component of the enzyme.</text>
</comment>
<dbReference type="GO" id="GO:0000333">
    <property type="term" value="C:telomerase catalytic core complex"/>
    <property type="evidence" value="ECO:0007669"/>
    <property type="project" value="TreeGrafter"/>
</dbReference>
<dbReference type="EMBL" id="KV454294">
    <property type="protein sequence ID" value="ODQ73164.1"/>
    <property type="molecule type" value="Genomic_DNA"/>
</dbReference>
<reference evidence="3 4" key="1">
    <citation type="journal article" date="2016" name="Proc. Natl. Acad. Sci. U.S.A.">
        <title>Comparative genomics of biotechnologically important yeasts.</title>
        <authorList>
            <person name="Riley R."/>
            <person name="Haridas S."/>
            <person name="Wolfe K.H."/>
            <person name="Lopes M.R."/>
            <person name="Hittinger C.T."/>
            <person name="Goeker M."/>
            <person name="Salamov A.A."/>
            <person name="Wisecaver J.H."/>
            <person name="Long T.M."/>
            <person name="Calvey C.H."/>
            <person name="Aerts A.L."/>
            <person name="Barry K.W."/>
            <person name="Choi C."/>
            <person name="Clum A."/>
            <person name="Coughlan A.Y."/>
            <person name="Deshpande S."/>
            <person name="Douglass A.P."/>
            <person name="Hanson S.J."/>
            <person name="Klenk H.-P."/>
            <person name="LaButti K.M."/>
            <person name="Lapidus A."/>
            <person name="Lindquist E.A."/>
            <person name="Lipzen A.M."/>
            <person name="Meier-Kolthoff J.P."/>
            <person name="Ohm R.A."/>
            <person name="Otillar R.P."/>
            <person name="Pangilinan J.L."/>
            <person name="Peng Y."/>
            <person name="Rokas A."/>
            <person name="Rosa C.A."/>
            <person name="Scheuner C."/>
            <person name="Sibirny A.A."/>
            <person name="Slot J.C."/>
            <person name="Stielow J.B."/>
            <person name="Sun H."/>
            <person name="Kurtzman C.P."/>
            <person name="Blackwell M."/>
            <person name="Grigoriev I.V."/>
            <person name="Jeffries T.W."/>
        </authorList>
    </citation>
    <scope>NUCLEOTIDE SEQUENCE [LARGE SCALE GENOMIC DNA]</scope>
    <source>
        <strain evidence="3 4">NRRL Y-11557</strain>
    </source>
</reference>
<dbReference type="AlphaFoldDB" id="A0A1E3Q6P5"/>
<feature type="transmembrane region" description="Helical" evidence="2">
    <location>
        <begin position="26"/>
        <end position="47"/>
    </location>
</feature>
<keyword evidence="1" id="KW-0695">RNA-directed DNA polymerase</keyword>
<dbReference type="OrthoDB" id="289721at2759"/>
<sequence>MAYGKVLDMVVAELLSKSRRGMSQNIITLGFSKASLFPMFLGAILLANLAQNNTEGTTALTSIVQEYASSHYMALCTAEWQLLLERIGDSAMIFLLTSTCVFLEFGNQSYYQAVGFPIYDIKGQKDRWQTKRRKS</sequence>
<dbReference type="GO" id="GO:0003720">
    <property type="term" value="F:telomerase activity"/>
    <property type="evidence" value="ECO:0007669"/>
    <property type="project" value="InterPro"/>
</dbReference>
<dbReference type="Proteomes" id="UP000094385">
    <property type="component" value="Unassembled WGS sequence"/>
</dbReference>
<name>A0A1E3Q6P5_LIPST</name>
<evidence type="ECO:0000313" key="4">
    <source>
        <dbReference type="Proteomes" id="UP000094385"/>
    </source>
</evidence>
<dbReference type="GO" id="GO:0000781">
    <property type="term" value="C:chromosome, telomeric region"/>
    <property type="evidence" value="ECO:0007669"/>
    <property type="project" value="UniProtKB-SubCell"/>
</dbReference>
<keyword evidence="2" id="KW-0812">Transmembrane</keyword>
<dbReference type="EC" id="2.7.7.49" evidence="1"/>
<dbReference type="GO" id="GO:0046872">
    <property type="term" value="F:metal ion binding"/>
    <property type="evidence" value="ECO:0007669"/>
    <property type="project" value="UniProtKB-KW"/>
</dbReference>
<dbReference type="InterPro" id="IPR003545">
    <property type="entry name" value="Telomerase_RT"/>
</dbReference>
<keyword evidence="1" id="KW-0779">Telomere</keyword>
<dbReference type="GO" id="GO:0007004">
    <property type="term" value="P:telomere maintenance via telomerase"/>
    <property type="evidence" value="ECO:0007669"/>
    <property type="project" value="TreeGrafter"/>
</dbReference>
<keyword evidence="1" id="KW-0539">Nucleus</keyword>
<gene>
    <name evidence="3" type="ORF">LIPSTDRAFT_286597</name>
</gene>
<keyword evidence="1" id="KW-0158">Chromosome</keyword>
<protein>
    <recommendedName>
        <fullName evidence="1">Telomerase reverse transcriptase</fullName>
        <ecNumber evidence="1">2.7.7.49</ecNumber>
    </recommendedName>
    <alternativeName>
        <fullName evidence="1">Telomerase catalytic subunit</fullName>
    </alternativeName>
</protein>
<proteinExistence type="inferred from homology"/>
<comment type="similarity">
    <text evidence="1">Belongs to the reverse transcriptase family. Telomerase subfamily.</text>
</comment>
<accession>A0A1E3Q6P5</accession>
<evidence type="ECO:0000256" key="1">
    <source>
        <dbReference type="RuleBase" id="RU365061"/>
    </source>
</evidence>
<evidence type="ECO:0000256" key="2">
    <source>
        <dbReference type="SAM" id="Phobius"/>
    </source>
</evidence>